<dbReference type="Proteomes" id="UP000295500">
    <property type="component" value="Unassembled WGS sequence"/>
</dbReference>
<evidence type="ECO:0000256" key="1">
    <source>
        <dbReference type="ARBA" id="ARBA00022723"/>
    </source>
</evidence>
<dbReference type="OrthoDB" id="9780884at2"/>
<dbReference type="InterPro" id="IPR004843">
    <property type="entry name" value="Calcineurin-like_PHP"/>
</dbReference>
<protein>
    <recommendedName>
        <fullName evidence="3">Calcineurin-like phosphoesterase domain-containing protein</fullName>
    </recommendedName>
</protein>
<dbReference type="Gene3D" id="3.60.21.10">
    <property type="match status" value="1"/>
</dbReference>
<dbReference type="Pfam" id="PF00149">
    <property type="entry name" value="Metallophos"/>
    <property type="match status" value="1"/>
</dbReference>
<dbReference type="GO" id="GO:0008758">
    <property type="term" value="F:UDP-2,3-diacylglucosamine hydrolase activity"/>
    <property type="evidence" value="ECO:0007669"/>
    <property type="project" value="TreeGrafter"/>
</dbReference>
<dbReference type="EMBL" id="SNXO01000019">
    <property type="protein sequence ID" value="TDP54933.1"/>
    <property type="molecule type" value="Genomic_DNA"/>
</dbReference>
<dbReference type="InterPro" id="IPR051158">
    <property type="entry name" value="Metallophosphoesterase_sf"/>
</dbReference>
<dbReference type="PANTHER" id="PTHR31302">
    <property type="entry name" value="TRANSMEMBRANE PROTEIN WITH METALLOPHOSPHOESTERASE DOMAIN-RELATED"/>
    <property type="match status" value="1"/>
</dbReference>
<dbReference type="GO" id="GO:0046872">
    <property type="term" value="F:metal ion binding"/>
    <property type="evidence" value="ECO:0007669"/>
    <property type="project" value="UniProtKB-KW"/>
</dbReference>
<proteinExistence type="predicted"/>
<name>A0A4R6Q3A3_9FIRM</name>
<dbReference type="InterPro" id="IPR029052">
    <property type="entry name" value="Metallo-depent_PP-like"/>
</dbReference>
<dbReference type="AlphaFoldDB" id="A0A4R6Q3A3"/>
<evidence type="ECO:0000259" key="3">
    <source>
        <dbReference type="Pfam" id="PF00149"/>
    </source>
</evidence>
<feature type="domain" description="Calcineurin-like phosphoesterase" evidence="3">
    <location>
        <begin position="52"/>
        <end position="231"/>
    </location>
</feature>
<keyword evidence="2" id="KW-0378">Hydrolase</keyword>
<evidence type="ECO:0000313" key="4">
    <source>
        <dbReference type="EMBL" id="TDP54933.1"/>
    </source>
</evidence>
<evidence type="ECO:0000256" key="2">
    <source>
        <dbReference type="ARBA" id="ARBA00022801"/>
    </source>
</evidence>
<organism evidence="4 5">
    <name type="scientific">Aminicella lysinilytica</name>
    <dbReference type="NCBI Taxonomy" id="433323"/>
    <lineage>
        <taxon>Bacteria</taxon>
        <taxon>Bacillati</taxon>
        <taxon>Bacillota</taxon>
        <taxon>Clostridia</taxon>
        <taxon>Peptostreptococcales</taxon>
        <taxon>Anaerovoracaceae</taxon>
        <taxon>Aminicella</taxon>
    </lineage>
</organism>
<comment type="caution">
    <text evidence="4">The sequence shown here is derived from an EMBL/GenBank/DDBJ whole genome shotgun (WGS) entry which is preliminary data.</text>
</comment>
<keyword evidence="1" id="KW-0479">Metal-binding</keyword>
<reference evidence="4 5" key="1">
    <citation type="submission" date="2019-03" db="EMBL/GenBank/DDBJ databases">
        <title>Genomic Encyclopedia of Type Strains, Phase IV (KMG-IV): sequencing the most valuable type-strain genomes for metagenomic binning, comparative biology and taxonomic classification.</title>
        <authorList>
            <person name="Goeker M."/>
        </authorList>
    </citation>
    <scope>NUCLEOTIDE SEQUENCE [LARGE SCALE GENOMIC DNA]</scope>
    <source>
        <strain evidence="4 5">DSM 28287</strain>
    </source>
</reference>
<dbReference type="SUPFAM" id="SSF56300">
    <property type="entry name" value="Metallo-dependent phosphatases"/>
    <property type="match status" value="1"/>
</dbReference>
<dbReference type="GO" id="GO:0009245">
    <property type="term" value="P:lipid A biosynthetic process"/>
    <property type="evidence" value="ECO:0007669"/>
    <property type="project" value="TreeGrafter"/>
</dbReference>
<evidence type="ECO:0000313" key="5">
    <source>
        <dbReference type="Proteomes" id="UP000295500"/>
    </source>
</evidence>
<dbReference type="RefSeq" id="WP_133528527.1">
    <property type="nucleotide sequence ID" value="NZ_SNXO01000019.1"/>
</dbReference>
<dbReference type="PANTHER" id="PTHR31302:SF31">
    <property type="entry name" value="PHOSPHODIESTERASE YAEI"/>
    <property type="match status" value="1"/>
</dbReference>
<accession>A0A4R6Q3A3</accession>
<gene>
    <name evidence="4" type="ORF">EV211_11914</name>
</gene>
<sequence>MNKNSKTALMIAGGATAGYCAGRFLRWNNKSIVTTEYTYHSERVPEIFRGARIVNVSDLQSQYFGNMQADLLNRVKAAKPDYILMTGDLLDRNHTDRKAAICALSGLLTLAPVYYVNGNHELALPEEKMWRFYRTMEEMGTHLVFDDVVSVSRGDESINIMGISEYTLYGVHEVCHEQGADVGEAALADMVDEISAEKDQNFTLLLAHEPQHIKSYSRPGIDMIFCGHAHGGQFRLPGGQGLYSPGQGVLPQLASGAHRCGGSTMIVSRGLGNSVFPFRLNNRPELVVVTLER</sequence>
<keyword evidence="5" id="KW-1185">Reference proteome</keyword>
<dbReference type="GO" id="GO:0016020">
    <property type="term" value="C:membrane"/>
    <property type="evidence" value="ECO:0007669"/>
    <property type="project" value="GOC"/>
</dbReference>